<gene>
    <name evidence="2" type="ORF">LY28_03058</name>
</gene>
<dbReference type="Proteomes" id="UP000248132">
    <property type="component" value="Unassembled WGS sequence"/>
</dbReference>
<proteinExistence type="predicted"/>
<organism evidence="2 3">
    <name type="scientific">Ruminiclostridium sufflavum DSM 19573</name>
    <dbReference type="NCBI Taxonomy" id="1121337"/>
    <lineage>
        <taxon>Bacteria</taxon>
        <taxon>Bacillati</taxon>
        <taxon>Bacillota</taxon>
        <taxon>Clostridia</taxon>
        <taxon>Eubacteriales</taxon>
        <taxon>Oscillospiraceae</taxon>
        <taxon>Ruminiclostridium</taxon>
    </lineage>
</organism>
<dbReference type="SUPFAM" id="SSF109604">
    <property type="entry name" value="HD-domain/PDEase-like"/>
    <property type="match status" value="1"/>
</dbReference>
<accession>A0A318XLD4</accession>
<reference evidence="2 3" key="1">
    <citation type="submission" date="2018-06" db="EMBL/GenBank/DDBJ databases">
        <title>Genomic Encyclopedia of Type Strains, Phase I: the one thousand microbial genomes (KMG-I) project.</title>
        <authorList>
            <person name="Kyrpides N."/>
        </authorList>
    </citation>
    <scope>NUCLEOTIDE SEQUENCE [LARGE SCALE GENOMIC DNA]</scope>
    <source>
        <strain evidence="2 3">DSM 19573</strain>
    </source>
</reference>
<dbReference type="GO" id="GO:0016740">
    <property type="term" value="F:transferase activity"/>
    <property type="evidence" value="ECO:0007669"/>
    <property type="project" value="UniProtKB-KW"/>
</dbReference>
<name>A0A318XLD4_9FIRM</name>
<dbReference type="PANTHER" id="PTHR38659:SF2">
    <property type="entry name" value="HDIG DOMAIN PROTEIN"/>
    <property type="match status" value="1"/>
</dbReference>
<evidence type="ECO:0000313" key="3">
    <source>
        <dbReference type="Proteomes" id="UP000248132"/>
    </source>
</evidence>
<evidence type="ECO:0000313" key="2">
    <source>
        <dbReference type="EMBL" id="PYG85904.1"/>
    </source>
</evidence>
<dbReference type="NCBIfam" id="TIGR00277">
    <property type="entry name" value="HDIG"/>
    <property type="match status" value="1"/>
</dbReference>
<evidence type="ECO:0000259" key="1">
    <source>
        <dbReference type="Pfam" id="PF01966"/>
    </source>
</evidence>
<dbReference type="Gene3D" id="1.10.3210.10">
    <property type="entry name" value="Hypothetical protein af1432"/>
    <property type="match status" value="1"/>
</dbReference>
<dbReference type="RefSeq" id="WP_133250200.1">
    <property type="nucleotide sequence ID" value="NZ_QKMR01000021.1"/>
</dbReference>
<keyword evidence="2" id="KW-0808">Transferase</keyword>
<feature type="domain" description="HD" evidence="1">
    <location>
        <begin position="20"/>
        <end position="96"/>
    </location>
</feature>
<dbReference type="OrthoDB" id="9801160at2"/>
<dbReference type="AlphaFoldDB" id="A0A318XLD4"/>
<dbReference type="PANTHER" id="PTHR38659">
    <property type="entry name" value="METAL-DEPENDENT PHOSPHOHYDROLASE"/>
    <property type="match status" value="1"/>
</dbReference>
<keyword evidence="3" id="KW-1185">Reference proteome</keyword>
<comment type="caution">
    <text evidence="2">The sequence shown here is derived from an EMBL/GenBank/DDBJ whole genome shotgun (WGS) entry which is preliminary data.</text>
</comment>
<dbReference type="Pfam" id="PF01966">
    <property type="entry name" value="HD"/>
    <property type="match status" value="1"/>
</dbReference>
<dbReference type="InterPro" id="IPR006674">
    <property type="entry name" value="HD_domain"/>
</dbReference>
<dbReference type="InterPro" id="IPR006675">
    <property type="entry name" value="HDIG_dom"/>
</dbReference>
<dbReference type="EMBL" id="QKMR01000021">
    <property type="protein sequence ID" value="PYG85904.1"/>
    <property type="molecule type" value="Genomic_DNA"/>
</dbReference>
<protein>
    <submittedName>
        <fullName evidence="2">Putative nucleotidyltransferase with HDIG domain</fullName>
    </submittedName>
</protein>
<sequence length="189" mass="21915">MTRDEALEELKIRLSDGYMLQHSIVSEAIMKQFALYFNDDIDIWAMAGLLHDIDYERTIDNPVLHGAVAADILENLNLDRTIIYSVQAHNDLQELPRNRKMDKVLYLTDFFTDYIIECAYRLPNRKISDVSAEAVYKMVCEGTRSGAWSCNITYMQELGLTAEKFIETAIRAVQEISKEYIYARQRTEI</sequence>